<comment type="caution">
    <text evidence="3">The sequence shown here is derived from an EMBL/GenBank/DDBJ whole genome shotgun (WGS) entry which is preliminary data.</text>
</comment>
<keyword evidence="3" id="KW-0223">Dioxygenase</keyword>
<proteinExistence type="inferred from homology"/>
<dbReference type="SUPFAM" id="SSF54427">
    <property type="entry name" value="NTF2-like"/>
    <property type="match status" value="1"/>
</dbReference>
<keyword evidence="4" id="KW-1185">Reference proteome</keyword>
<gene>
    <name evidence="3" type="ORF">F3K02_21455</name>
</gene>
<dbReference type="AlphaFoldDB" id="A0A7Y8H0V4"/>
<evidence type="ECO:0000256" key="1">
    <source>
        <dbReference type="ARBA" id="ARBA00009570"/>
    </source>
</evidence>
<dbReference type="Gene3D" id="3.10.450.50">
    <property type="match status" value="1"/>
</dbReference>
<dbReference type="GO" id="GO:0051213">
    <property type="term" value="F:dioxygenase activity"/>
    <property type="evidence" value="ECO:0007669"/>
    <property type="project" value="UniProtKB-KW"/>
</dbReference>
<dbReference type="InterPro" id="IPR000391">
    <property type="entry name" value="Rng_hydr_dOase-bsu"/>
</dbReference>
<evidence type="ECO:0000256" key="2">
    <source>
        <dbReference type="ARBA" id="ARBA00023002"/>
    </source>
</evidence>
<organism evidence="3 4">
    <name type="scientific">Hydrogenophaga aromaticivorans</name>
    <dbReference type="NCBI Taxonomy" id="2610898"/>
    <lineage>
        <taxon>Bacteria</taxon>
        <taxon>Pseudomonadati</taxon>
        <taxon>Pseudomonadota</taxon>
        <taxon>Betaproteobacteria</taxon>
        <taxon>Burkholderiales</taxon>
        <taxon>Comamonadaceae</taxon>
        <taxon>Hydrogenophaga</taxon>
    </lineage>
</organism>
<name>A0A7Y8H0V4_9BURK</name>
<dbReference type="InterPro" id="IPR032710">
    <property type="entry name" value="NTF2-like_dom_sf"/>
</dbReference>
<dbReference type="EMBL" id="VYGV01000023">
    <property type="protein sequence ID" value="NWF47799.1"/>
    <property type="molecule type" value="Genomic_DNA"/>
</dbReference>
<comment type="similarity">
    <text evidence="1">Belongs to the bacterial ring-hydroxylating dioxygenase beta subunit family.</text>
</comment>
<evidence type="ECO:0000313" key="4">
    <source>
        <dbReference type="Proteomes" id="UP000545507"/>
    </source>
</evidence>
<dbReference type="CDD" id="cd00667">
    <property type="entry name" value="ring_hydroxylating_dioxygenases_beta"/>
    <property type="match status" value="1"/>
</dbReference>
<dbReference type="PANTHER" id="PTHR41534">
    <property type="entry name" value="BLR3401 PROTEIN"/>
    <property type="match status" value="1"/>
</dbReference>
<dbReference type="Proteomes" id="UP000545507">
    <property type="component" value="Unassembled WGS sequence"/>
</dbReference>
<keyword evidence="2" id="KW-0560">Oxidoreductase</keyword>
<sequence length="172" mass="19663">MHAEEEEPTMQAQAFTRSEIEDFLYHEAALLDDWQLLEWLALYTADARYEVPATDLPKDASPENNLFFIADDAFRLSERVKRLMKKTAFSEYPRSKTRHLVSNVRILDSSGDRCRVSSAFVTYRTKSGVTDTYIGSSEHTIVRSDAGLRIAKKRCTLDLDSLRPQGRVSIIL</sequence>
<evidence type="ECO:0000313" key="3">
    <source>
        <dbReference type="EMBL" id="NWF47799.1"/>
    </source>
</evidence>
<reference evidence="3 4" key="1">
    <citation type="submission" date="2019-09" db="EMBL/GenBank/DDBJ databases">
        <title>Hydrogenophaga aromatica sp. nov., isolated from a para-xylene-degrading enrichment culture.</title>
        <authorList>
            <person name="Tancsics A."/>
            <person name="Banerjee S."/>
        </authorList>
    </citation>
    <scope>NUCLEOTIDE SEQUENCE [LARGE SCALE GENOMIC DNA]</scope>
    <source>
        <strain evidence="3 4">D2P1</strain>
    </source>
</reference>
<dbReference type="GO" id="GO:0019380">
    <property type="term" value="P:3-phenylpropionate catabolic process"/>
    <property type="evidence" value="ECO:0007669"/>
    <property type="project" value="TreeGrafter"/>
</dbReference>
<accession>A0A7Y8H0V4</accession>
<dbReference type="Pfam" id="PF00866">
    <property type="entry name" value="Ring_hydroxyl_B"/>
    <property type="match status" value="1"/>
</dbReference>
<protein>
    <submittedName>
        <fullName evidence="3">Aromatic-ring-hydroxylating dioxygenase subunit beta</fullName>
    </submittedName>
</protein>
<dbReference type="PANTHER" id="PTHR41534:SF2">
    <property type="entry name" value="3-PHENYLPROPIONATE_CINNAMIC ACID DIOXYGENASE SUBUNIT BETA"/>
    <property type="match status" value="1"/>
</dbReference>